<keyword evidence="2" id="KW-1185">Reference proteome</keyword>
<name>A0ACD3AXJ6_9AGAR</name>
<evidence type="ECO:0000313" key="1">
    <source>
        <dbReference type="EMBL" id="TFK70703.1"/>
    </source>
</evidence>
<reference evidence="1 2" key="1">
    <citation type="journal article" date="2019" name="Nat. Ecol. Evol.">
        <title>Megaphylogeny resolves global patterns of mushroom evolution.</title>
        <authorList>
            <person name="Varga T."/>
            <person name="Krizsan K."/>
            <person name="Foldi C."/>
            <person name="Dima B."/>
            <person name="Sanchez-Garcia M."/>
            <person name="Sanchez-Ramirez S."/>
            <person name="Szollosi G.J."/>
            <person name="Szarkandi J.G."/>
            <person name="Papp V."/>
            <person name="Albert L."/>
            <person name="Andreopoulos W."/>
            <person name="Angelini C."/>
            <person name="Antonin V."/>
            <person name="Barry K.W."/>
            <person name="Bougher N.L."/>
            <person name="Buchanan P."/>
            <person name="Buyck B."/>
            <person name="Bense V."/>
            <person name="Catcheside P."/>
            <person name="Chovatia M."/>
            <person name="Cooper J."/>
            <person name="Damon W."/>
            <person name="Desjardin D."/>
            <person name="Finy P."/>
            <person name="Geml J."/>
            <person name="Haridas S."/>
            <person name="Hughes K."/>
            <person name="Justo A."/>
            <person name="Karasinski D."/>
            <person name="Kautmanova I."/>
            <person name="Kiss B."/>
            <person name="Kocsube S."/>
            <person name="Kotiranta H."/>
            <person name="LaButti K.M."/>
            <person name="Lechner B.E."/>
            <person name="Liimatainen K."/>
            <person name="Lipzen A."/>
            <person name="Lukacs Z."/>
            <person name="Mihaltcheva S."/>
            <person name="Morgado L.N."/>
            <person name="Niskanen T."/>
            <person name="Noordeloos M.E."/>
            <person name="Ohm R.A."/>
            <person name="Ortiz-Santana B."/>
            <person name="Ovrebo C."/>
            <person name="Racz N."/>
            <person name="Riley R."/>
            <person name="Savchenko A."/>
            <person name="Shiryaev A."/>
            <person name="Soop K."/>
            <person name="Spirin V."/>
            <person name="Szebenyi C."/>
            <person name="Tomsovsky M."/>
            <person name="Tulloss R.E."/>
            <person name="Uehling J."/>
            <person name="Grigoriev I.V."/>
            <person name="Vagvolgyi C."/>
            <person name="Papp T."/>
            <person name="Martin F.M."/>
            <person name="Miettinen O."/>
            <person name="Hibbett D.S."/>
            <person name="Nagy L.G."/>
        </authorList>
    </citation>
    <scope>NUCLEOTIDE SEQUENCE [LARGE SCALE GENOMIC DNA]</scope>
    <source>
        <strain evidence="1 2">NL-1719</strain>
    </source>
</reference>
<sequence length="621" mass="65949">MFSSMASSTLPPRPQPSSTSKPYGLHIPRTFSVNVFKGSPPSSYSYATPSKHSSNSRSSPPQSGTREGSMRYTSRSESSVKTHAAASSEPHRPHYTSNPPPTTRAYEPNQPRTSPSFSIYPSTSVKGVYVYEPSLKSEIYSDSEADTSLPPSPTDSSDSTETFKSPLLSELALEDDKPQDSSSTPSTTTSRNPFPLHIPALSQATSALKGVFQNAPPEASKTLPSTSLPPHGGSSRSTALNDDRVQLPAGQGRLTPASRPLANAAVYGDVNATSSMMAGPPPGPPYAVPVYADSLTSDCEANDIDPLARHNTALNSLPSGHLYLGNAASSSSTIPIPTSDLQQDRRVSPEMSTADAGSRRGYGDLPFRSSPEQDSILAQGSRDAVSHPSEASGYSAGQEHPSESLSRSNSSNVRFGRSDTSPTPSSSAAFQSSNAPSTSNAPPPVGLSRQPSSSAVAADYSPPGSNKSGERRSDRPLPAPSSTSPQRGTRGGSSPPRATYSPPGGLSEYFHGPGAASRNSPPRRRTSVDPSPYPLPPHGPARYQELPPTDSPPLLSRPYEPQMMSSVERPMEGYSRPRKESLSRSRPVYASDGRDRDYERVPVSGYELPRRQIVSPRTLII</sequence>
<dbReference type="EMBL" id="ML208309">
    <property type="protein sequence ID" value="TFK70703.1"/>
    <property type="molecule type" value="Genomic_DNA"/>
</dbReference>
<gene>
    <name evidence="1" type="ORF">BDN72DRAFT_525734</name>
</gene>
<dbReference type="Proteomes" id="UP000308600">
    <property type="component" value="Unassembled WGS sequence"/>
</dbReference>
<evidence type="ECO:0000313" key="2">
    <source>
        <dbReference type="Proteomes" id="UP000308600"/>
    </source>
</evidence>
<organism evidence="1 2">
    <name type="scientific">Pluteus cervinus</name>
    <dbReference type="NCBI Taxonomy" id="181527"/>
    <lineage>
        <taxon>Eukaryota</taxon>
        <taxon>Fungi</taxon>
        <taxon>Dikarya</taxon>
        <taxon>Basidiomycota</taxon>
        <taxon>Agaricomycotina</taxon>
        <taxon>Agaricomycetes</taxon>
        <taxon>Agaricomycetidae</taxon>
        <taxon>Agaricales</taxon>
        <taxon>Pluteineae</taxon>
        <taxon>Pluteaceae</taxon>
        <taxon>Pluteus</taxon>
    </lineage>
</organism>
<accession>A0ACD3AXJ6</accession>
<protein>
    <submittedName>
        <fullName evidence="1">Uncharacterized protein</fullName>
    </submittedName>
</protein>
<proteinExistence type="predicted"/>